<comment type="caution">
    <text evidence="3">The sequence shown here is derived from an EMBL/GenBank/DDBJ whole genome shotgun (WGS) entry which is preliminary data.</text>
</comment>
<feature type="region of interest" description="Disordered" evidence="1">
    <location>
        <begin position="64"/>
        <end position="84"/>
    </location>
</feature>
<accession>A0ABT6LVS6</accession>
<evidence type="ECO:0000256" key="2">
    <source>
        <dbReference type="SAM" id="Phobius"/>
    </source>
</evidence>
<evidence type="ECO:0000256" key="1">
    <source>
        <dbReference type="SAM" id="MobiDB-lite"/>
    </source>
</evidence>
<feature type="region of interest" description="Disordered" evidence="1">
    <location>
        <begin position="1"/>
        <end position="33"/>
    </location>
</feature>
<gene>
    <name evidence="3" type="ORF">M2283_007658</name>
</gene>
<feature type="compositionally biased region" description="Basic and acidic residues" evidence="1">
    <location>
        <begin position="1"/>
        <end position="17"/>
    </location>
</feature>
<proteinExistence type="predicted"/>
<keyword evidence="4" id="KW-1185">Reference proteome</keyword>
<evidence type="ECO:0000313" key="4">
    <source>
        <dbReference type="Proteomes" id="UP001160499"/>
    </source>
</evidence>
<sequence>MAEPERSLRRLVEEGTRAARQPPVGDLRRRARRRRTVRQAATATAAALAVAATVVAVLPLIGSEPSGTGPPAPTTPGAPRPSVARSLTATPTQTVRGGAITLHGTGCAPGKSVSVGIRWERGAKLSLSMEEQKGQSTPRTTATSAETHTLTSVDARADGSFEAKVTLPTSPAIAEPTLWARCRTPTPAHQLTQDISIVVSGD</sequence>
<keyword evidence="2" id="KW-1133">Transmembrane helix</keyword>
<organism evidence="3 4">
    <name type="scientific">Streptomyces pseudovenezuelae</name>
    <dbReference type="NCBI Taxonomy" id="67350"/>
    <lineage>
        <taxon>Bacteria</taxon>
        <taxon>Bacillati</taxon>
        <taxon>Actinomycetota</taxon>
        <taxon>Actinomycetes</taxon>
        <taxon>Kitasatosporales</taxon>
        <taxon>Streptomycetaceae</taxon>
        <taxon>Streptomyces</taxon>
        <taxon>Streptomyces aurantiacus group</taxon>
    </lineage>
</organism>
<dbReference type="Proteomes" id="UP001160499">
    <property type="component" value="Unassembled WGS sequence"/>
</dbReference>
<evidence type="ECO:0000313" key="3">
    <source>
        <dbReference type="EMBL" id="MDH6220318.1"/>
    </source>
</evidence>
<dbReference type="EMBL" id="JARXVH010000016">
    <property type="protein sequence ID" value="MDH6220318.1"/>
    <property type="molecule type" value="Genomic_DNA"/>
</dbReference>
<feature type="transmembrane region" description="Helical" evidence="2">
    <location>
        <begin position="40"/>
        <end position="61"/>
    </location>
</feature>
<feature type="compositionally biased region" description="Pro residues" evidence="1">
    <location>
        <begin position="68"/>
        <end position="79"/>
    </location>
</feature>
<evidence type="ECO:0008006" key="5">
    <source>
        <dbReference type="Google" id="ProtNLM"/>
    </source>
</evidence>
<dbReference type="RefSeq" id="WP_280881089.1">
    <property type="nucleotide sequence ID" value="NZ_JARXVH010000016.1"/>
</dbReference>
<name>A0ABT6LVS6_9ACTN</name>
<reference evidence="3 4" key="1">
    <citation type="submission" date="2023-04" db="EMBL/GenBank/DDBJ databases">
        <title>Forest soil microbial communities from Buena Vista Peninsula, Colon Province, Panama.</title>
        <authorList>
            <person name="Bouskill N."/>
        </authorList>
    </citation>
    <scope>NUCLEOTIDE SEQUENCE [LARGE SCALE GENOMIC DNA]</scope>
    <source>
        <strain evidence="3 4">GGS1</strain>
    </source>
</reference>
<dbReference type="Gene3D" id="2.60.40.230">
    <property type="entry name" value="Neocarzinostatin-like"/>
    <property type="match status" value="1"/>
</dbReference>
<keyword evidence="2" id="KW-0472">Membrane</keyword>
<keyword evidence="2" id="KW-0812">Transmembrane</keyword>
<protein>
    <recommendedName>
        <fullName evidence="5">Ig-like domain-containing protein</fullName>
    </recommendedName>
</protein>